<dbReference type="VEuPathDB" id="FungiDB:PPTG_24092"/>
<feature type="compositionally biased region" description="Basic and acidic residues" evidence="1">
    <location>
        <begin position="23"/>
        <end position="37"/>
    </location>
</feature>
<organism evidence="2 3">
    <name type="scientific">Phytophthora nicotianae</name>
    <name type="common">Potato buckeye rot agent</name>
    <name type="synonym">Phytophthora parasitica</name>
    <dbReference type="NCBI Taxonomy" id="4792"/>
    <lineage>
        <taxon>Eukaryota</taxon>
        <taxon>Sar</taxon>
        <taxon>Stramenopiles</taxon>
        <taxon>Oomycota</taxon>
        <taxon>Peronosporomycetes</taxon>
        <taxon>Peronosporales</taxon>
        <taxon>Peronosporaceae</taxon>
        <taxon>Phytophthora</taxon>
    </lineage>
</organism>
<evidence type="ECO:0000256" key="1">
    <source>
        <dbReference type="SAM" id="MobiDB-lite"/>
    </source>
</evidence>
<gene>
    <name evidence="2" type="ORF">L916_08227</name>
</gene>
<sequence length="85" mass="9566">MSSGSRRWQHQNVLKRPQAADTADDHREVEESSDDRTQANAELSIYVVVSPPMLPRKTTLNVTTHFAKVTDRSSVDSRMNRNALG</sequence>
<dbReference type="Proteomes" id="UP000053864">
    <property type="component" value="Unassembled WGS sequence"/>
</dbReference>
<dbReference type="EMBL" id="KI672794">
    <property type="protein sequence ID" value="ETL40651.1"/>
    <property type="molecule type" value="Genomic_DNA"/>
</dbReference>
<dbReference type="AlphaFoldDB" id="W2J2N0"/>
<name>W2J2N0_PHYNI</name>
<evidence type="ECO:0000313" key="3">
    <source>
        <dbReference type="Proteomes" id="UP000053864"/>
    </source>
</evidence>
<feature type="region of interest" description="Disordered" evidence="1">
    <location>
        <begin position="1"/>
        <end position="41"/>
    </location>
</feature>
<reference evidence="2 3" key="1">
    <citation type="submission" date="2013-11" db="EMBL/GenBank/DDBJ databases">
        <title>The Genome Sequence of Phytophthora parasitica CJ05E6.</title>
        <authorList>
            <consortium name="The Broad Institute Genomics Platform"/>
            <person name="Russ C."/>
            <person name="Tyler B."/>
            <person name="Panabieres F."/>
            <person name="Shan W."/>
            <person name="Tripathy S."/>
            <person name="Grunwald N."/>
            <person name="Machado M."/>
            <person name="Johnson C.S."/>
            <person name="Arredondo F."/>
            <person name="Hong C."/>
            <person name="Coffey M."/>
            <person name="Young S.K."/>
            <person name="Zeng Q."/>
            <person name="Gargeya S."/>
            <person name="Fitzgerald M."/>
            <person name="Abouelleil A."/>
            <person name="Alvarado L."/>
            <person name="Chapman S.B."/>
            <person name="Gainer-Dewar J."/>
            <person name="Goldberg J."/>
            <person name="Griggs A."/>
            <person name="Gujja S."/>
            <person name="Hansen M."/>
            <person name="Howarth C."/>
            <person name="Imamovic A."/>
            <person name="Ireland A."/>
            <person name="Larimer J."/>
            <person name="McCowan C."/>
            <person name="Murphy C."/>
            <person name="Pearson M."/>
            <person name="Poon T.W."/>
            <person name="Priest M."/>
            <person name="Roberts A."/>
            <person name="Saif S."/>
            <person name="Shea T."/>
            <person name="Sykes S."/>
            <person name="Wortman J."/>
            <person name="Nusbaum C."/>
            <person name="Birren B."/>
        </authorList>
    </citation>
    <scope>NUCLEOTIDE SEQUENCE [LARGE SCALE GENOMIC DNA]</scope>
    <source>
        <strain evidence="2 3">CJ05E6</strain>
    </source>
</reference>
<feature type="compositionally biased region" description="Polar residues" evidence="1">
    <location>
        <begin position="1"/>
        <end position="12"/>
    </location>
</feature>
<evidence type="ECO:0000313" key="2">
    <source>
        <dbReference type="EMBL" id="ETL40651.1"/>
    </source>
</evidence>
<proteinExistence type="predicted"/>
<accession>W2J2N0</accession>
<protein>
    <submittedName>
        <fullName evidence="2">Uncharacterized protein</fullName>
    </submittedName>
</protein>